<evidence type="ECO:0000256" key="3">
    <source>
        <dbReference type="ARBA" id="ARBA00009300"/>
    </source>
</evidence>
<feature type="transmembrane region" description="Helical" evidence="17">
    <location>
        <begin position="154"/>
        <end position="173"/>
    </location>
</feature>
<dbReference type="GO" id="GO:0016020">
    <property type="term" value="C:membrane"/>
    <property type="evidence" value="ECO:0007669"/>
    <property type="project" value="InterPro"/>
</dbReference>
<evidence type="ECO:0000256" key="6">
    <source>
        <dbReference type="ARBA" id="ARBA00023136"/>
    </source>
</evidence>
<evidence type="ECO:0000256" key="12">
    <source>
        <dbReference type="ARBA" id="ARBA00048800"/>
    </source>
</evidence>
<comment type="catalytic activity">
    <reaction evidence="12">
        <text>9-(9Z-octadecenoyloxy)-octadecanoate + H2O = 9-hydroxy-octadecanoate + (9Z)-octadecenoate + H(+)</text>
        <dbReference type="Rhea" id="RHEA:52048"/>
        <dbReference type="ChEBI" id="CHEBI:15377"/>
        <dbReference type="ChEBI" id="CHEBI:15378"/>
        <dbReference type="ChEBI" id="CHEBI:30823"/>
        <dbReference type="ChEBI" id="CHEBI:136282"/>
        <dbReference type="ChEBI" id="CHEBI:136286"/>
    </reaction>
    <physiologicalReaction direction="left-to-right" evidence="12">
        <dbReference type="Rhea" id="RHEA:52049"/>
    </physiologicalReaction>
</comment>
<dbReference type="EnsemblMetazoa" id="CLYHEMT015934.1">
    <property type="protein sequence ID" value="CLYHEMP015934.1"/>
    <property type="gene ID" value="CLYHEMG015934"/>
</dbReference>
<comment type="catalytic activity">
    <reaction evidence="1">
        <text>9-(9Z-hexadecenoyloxy)-octadecanoate + H2O = (9Z)-hexadecenoate + 9-hydroxy-octadecanoate + H(+)</text>
        <dbReference type="Rhea" id="RHEA:52068"/>
        <dbReference type="ChEBI" id="CHEBI:15377"/>
        <dbReference type="ChEBI" id="CHEBI:15378"/>
        <dbReference type="ChEBI" id="CHEBI:32372"/>
        <dbReference type="ChEBI" id="CHEBI:136286"/>
        <dbReference type="ChEBI" id="CHEBI:136309"/>
    </reaction>
    <physiologicalReaction direction="left-to-right" evidence="1">
        <dbReference type="Rhea" id="RHEA:52069"/>
    </physiologicalReaction>
</comment>
<evidence type="ECO:0000256" key="17">
    <source>
        <dbReference type="SAM" id="Phobius"/>
    </source>
</evidence>
<dbReference type="OrthoDB" id="2139606at2759"/>
<comment type="similarity">
    <text evidence="3">Belongs to the AIG1 family.</text>
</comment>
<evidence type="ECO:0000256" key="8">
    <source>
        <dbReference type="ARBA" id="ARBA00047427"/>
    </source>
</evidence>
<dbReference type="PANTHER" id="PTHR10989">
    <property type="entry name" value="ANDROGEN-INDUCED PROTEIN 1-RELATED"/>
    <property type="match status" value="1"/>
</dbReference>
<protein>
    <submittedName>
        <fullName evidence="18">Uncharacterized protein</fullName>
    </submittedName>
</protein>
<comment type="catalytic activity">
    <reaction evidence="11">
        <text>12-(9Z-octadecenoyloxy)-octadecanoate + H2O = 12-hydroxyoctadecanoate + (9Z)-octadecenoate + H(+)</text>
        <dbReference type="Rhea" id="RHEA:52060"/>
        <dbReference type="ChEBI" id="CHEBI:15377"/>
        <dbReference type="ChEBI" id="CHEBI:15378"/>
        <dbReference type="ChEBI" id="CHEBI:30823"/>
        <dbReference type="ChEBI" id="CHEBI:84201"/>
        <dbReference type="ChEBI" id="CHEBI:136302"/>
    </reaction>
    <physiologicalReaction direction="left-to-right" evidence="11">
        <dbReference type="Rhea" id="RHEA:52061"/>
    </physiologicalReaction>
</comment>
<dbReference type="InterPro" id="IPR006838">
    <property type="entry name" value="ADTRP_AIG1"/>
</dbReference>
<dbReference type="PANTHER" id="PTHR10989:SF16">
    <property type="entry name" value="AT02829P-RELATED"/>
    <property type="match status" value="1"/>
</dbReference>
<keyword evidence="19" id="KW-1185">Reference proteome</keyword>
<organism evidence="18 19">
    <name type="scientific">Clytia hemisphaerica</name>
    <dbReference type="NCBI Taxonomy" id="252671"/>
    <lineage>
        <taxon>Eukaryota</taxon>
        <taxon>Metazoa</taxon>
        <taxon>Cnidaria</taxon>
        <taxon>Hydrozoa</taxon>
        <taxon>Hydroidolina</taxon>
        <taxon>Leptothecata</taxon>
        <taxon>Obeliida</taxon>
        <taxon>Clytiidae</taxon>
        <taxon>Clytia</taxon>
    </lineage>
</organism>
<evidence type="ECO:0000256" key="16">
    <source>
        <dbReference type="ARBA" id="ARBA00049428"/>
    </source>
</evidence>
<reference evidence="18" key="1">
    <citation type="submission" date="2021-01" db="UniProtKB">
        <authorList>
            <consortium name="EnsemblMetazoa"/>
        </authorList>
    </citation>
    <scope>IDENTIFICATION</scope>
</reference>
<comment type="catalytic activity">
    <reaction evidence="9">
        <text>9-hexadecanoyloxy-octadecanoate + H2O = 9-hydroxy-octadecanoate + hexadecanoate + H(+)</text>
        <dbReference type="Rhea" id="RHEA:52052"/>
        <dbReference type="ChEBI" id="CHEBI:7896"/>
        <dbReference type="ChEBI" id="CHEBI:15377"/>
        <dbReference type="ChEBI" id="CHEBI:15378"/>
        <dbReference type="ChEBI" id="CHEBI:83670"/>
        <dbReference type="ChEBI" id="CHEBI:136286"/>
    </reaction>
    <physiologicalReaction direction="left-to-right" evidence="9">
        <dbReference type="Rhea" id="RHEA:52053"/>
    </physiologicalReaction>
</comment>
<name>A0A7M5X192_9CNID</name>
<comment type="catalytic activity">
    <reaction evidence="16">
        <text>12-(9Z-hexadecenoyloxy)-octadecanoate + H2O = 12-hydroxyoctadecanoate + (9Z)-hexadecenoate + H(+)</text>
        <dbReference type="Rhea" id="RHEA:52072"/>
        <dbReference type="ChEBI" id="CHEBI:15377"/>
        <dbReference type="ChEBI" id="CHEBI:15378"/>
        <dbReference type="ChEBI" id="CHEBI:32372"/>
        <dbReference type="ChEBI" id="CHEBI:84201"/>
        <dbReference type="ChEBI" id="CHEBI:136312"/>
    </reaction>
    <physiologicalReaction direction="left-to-right" evidence="16">
        <dbReference type="Rhea" id="RHEA:52073"/>
    </physiologicalReaction>
</comment>
<feature type="transmembrane region" description="Helical" evidence="17">
    <location>
        <begin position="81"/>
        <end position="102"/>
    </location>
</feature>
<sequence length="233" mass="26393">MAPNRYREVIFHALCTVFYAYTHTQRVFKPGVTDTYGGNLKFFTMWTLYLTNFYHGAAIISSLSNIISGENDNSSNKSKSMMFHSMLFPSSMITCCLFWVIYAIHPDLMVPEAIRKLMPIAGFYNNAVHTAPLVTTFAEILITSHVAVSTLHGALIFVFYGGTYLVWICWVAYKTNIWVYPFLRALNGQMLVLFFAGVFILALVLVNVCKKLVVLCNGNARLNKEGIQKKKKQ</sequence>
<evidence type="ECO:0000256" key="7">
    <source>
        <dbReference type="ARBA" id="ARBA00047368"/>
    </source>
</evidence>
<evidence type="ECO:0000256" key="4">
    <source>
        <dbReference type="ARBA" id="ARBA00022692"/>
    </source>
</evidence>
<evidence type="ECO:0000313" key="18">
    <source>
        <dbReference type="EnsemblMetazoa" id="CLYHEMP015934.3"/>
    </source>
</evidence>
<feature type="transmembrane region" description="Helical" evidence="17">
    <location>
        <begin position="185"/>
        <end position="206"/>
    </location>
</feature>
<dbReference type="Proteomes" id="UP000594262">
    <property type="component" value="Unplaced"/>
</dbReference>
<comment type="catalytic activity">
    <reaction evidence="15">
        <text>13-(9Z-hexadecenoyloxy)-octadecanoate + H2O = 13-hydroxy-octadecanoate + (9Z)-hexadecenoate + H(+)</text>
        <dbReference type="Rhea" id="RHEA:52076"/>
        <dbReference type="ChEBI" id="CHEBI:15377"/>
        <dbReference type="ChEBI" id="CHEBI:15378"/>
        <dbReference type="ChEBI" id="CHEBI:32372"/>
        <dbReference type="ChEBI" id="CHEBI:136304"/>
        <dbReference type="ChEBI" id="CHEBI:136315"/>
    </reaction>
    <physiologicalReaction direction="left-to-right" evidence="15">
        <dbReference type="Rhea" id="RHEA:52077"/>
    </physiologicalReaction>
</comment>
<evidence type="ECO:0000256" key="1">
    <source>
        <dbReference type="ARBA" id="ARBA00000923"/>
    </source>
</evidence>
<dbReference type="AlphaFoldDB" id="A0A7M5X192"/>
<keyword evidence="4 17" id="KW-0812">Transmembrane</keyword>
<dbReference type="Pfam" id="PF04750">
    <property type="entry name" value="Far-17a_AIG1"/>
    <property type="match status" value="1"/>
</dbReference>
<feature type="transmembrane region" description="Helical" evidence="17">
    <location>
        <begin position="48"/>
        <end position="69"/>
    </location>
</feature>
<evidence type="ECO:0000313" key="19">
    <source>
        <dbReference type="Proteomes" id="UP000594262"/>
    </source>
</evidence>
<evidence type="ECO:0000256" key="9">
    <source>
        <dbReference type="ARBA" id="ARBA00047863"/>
    </source>
</evidence>
<evidence type="ECO:0000256" key="15">
    <source>
        <dbReference type="ARBA" id="ARBA00049322"/>
    </source>
</evidence>
<keyword evidence="5 17" id="KW-1133">Transmembrane helix</keyword>
<comment type="subcellular location">
    <subcellularLocation>
        <location evidence="2">Endomembrane system</location>
        <topology evidence="2">Multi-pass membrane protein</topology>
    </subcellularLocation>
</comment>
<proteinExistence type="inferred from homology"/>
<dbReference type="GO" id="GO:0012505">
    <property type="term" value="C:endomembrane system"/>
    <property type="evidence" value="ECO:0007669"/>
    <property type="project" value="UniProtKB-SubCell"/>
</dbReference>
<dbReference type="EnsemblMetazoa" id="CLYHEMT015934.3">
    <property type="protein sequence ID" value="CLYHEMP015934.3"/>
    <property type="gene ID" value="CLYHEMG015934"/>
</dbReference>
<evidence type="ECO:0000256" key="11">
    <source>
        <dbReference type="ARBA" id="ARBA00048701"/>
    </source>
</evidence>
<comment type="catalytic activity">
    <reaction evidence="13">
        <text>9-octadecanoyloxy-octadecanoate + H2O = 9-hydroxy-octadecanoate + octadecanoate + H(+)</text>
        <dbReference type="Rhea" id="RHEA:52096"/>
        <dbReference type="ChEBI" id="CHEBI:15377"/>
        <dbReference type="ChEBI" id="CHEBI:15378"/>
        <dbReference type="ChEBI" id="CHEBI:25629"/>
        <dbReference type="ChEBI" id="CHEBI:136286"/>
        <dbReference type="ChEBI" id="CHEBI:136373"/>
    </reaction>
    <physiologicalReaction direction="left-to-right" evidence="13">
        <dbReference type="Rhea" id="RHEA:52097"/>
    </physiologicalReaction>
</comment>
<evidence type="ECO:0000256" key="14">
    <source>
        <dbReference type="ARBA" id="ARBA00049296"/>
    </source>
</evidence>
<evidence type="ECO:0000256" key="5">
    <source>
        <dbReference type="ARBA" id="ARBA00022989"/>
    </source>
</evidence>
<comment type="catalytic activity">
    <reaction evidence="8">
        <text>13-octadecanoyloxy-octadecanoate + H2O = 13-hydroxy-octadecanoate + octadecanoate + H(+)</text>
        <dbReference type="Rhea" id="RHEA:52084"/>
        <dbReference type="ChEBI" id="CHEBI:15377"/>
        <dbReference type="ChEBI" id="CHEBI:15378"/>
        <dbReference type="ChEBI" id="CHEBI:25629"/>
        <dbReference type="ChEBI" id="CHEBI:136304"/>
        <dbReference type="ChEBI" id="CHEBI:136335"/>
    </reaction>
    <physiologicalReaction direction="left-to-right" evidence="8">
        <dbReference type="Rhea" id="RHEA:52085"/>
    </physiologicalReaction>
</comment>
<accession>A0A7M5X192</accession>
<evidence type="ECO:0000256" key="2">
    <source>
        <dbReference type="ARBA" id="ARBA00004127"/>
    </source>
</evidence>
<feature type="transmembrane region" description="Helical" evidence="17">
    <location>
        <begin position="122"/>
        <end position="142"/>
    </location>
</feature>
<comment type="catalytic activity">
    <reaction evidence="7">
        <text>12-hexadecanoyloxy-octadecanoate + H2O = 12-hydroxyoctadecanoate + hexadecanoate + H(+)</text>
        <dbReference type="Rhea" id="RHEA:52056"/>
        <dbReference type="ChEBI" id="CHEBI:7896"/>
        <dbReference type="ChEBI" id="CHEBI:15377"/>
        <dbReference type="ChEBI" id="CHEBI:15378"/>
        <dbReference type="ChEBI" id="CHEBI:83677"/>
        <dbReference type="ChEBI" id="CHEBI:84201"/>
    </reaction>
    <physiologicalReaction direction="left-to-right" evidence="7">
        <dbReference type="Rhea" id="RHEA:52057"/>
    </physiologicalReaction>
</comment>
<comment type="catalytic activity">
    <reaction evidence="14">
        <text>13-(9Z-octadecenoyloxy)-octadecanoate + H2O = 13-hydroxy-octadecanoate + (9Z)-octadecenoate + H(+)</text>
        <dbReference type="Rhea" id="RHEA:52064"/>
        <dbReference type="ChEBI" id="CHEBI:15377"/>
        <dbReference type="ChEBI" id="CHEBI:15378"/>
        <dbReference type="ChEBI" id="CHEBI:30823"/>
        <dbReference type="ChEBI" id="CHEBI:136303"/>
        <dbReference type="ChEBI" id="CHEBI:136304"/>
    </reaction>
    <physiologicalReaction direction="left-to-right" evidence="14">
        <dbReference type="Rhea" id="RHEA:52065"/>
    </physiologicalReaction>
</comment>
<evidence type="ECO:0000256" key="13">
    <source>
        <dbReference type="ARBA" id="ARBA00049221"/>
    </source>
</evidence>
<keyword evidence="6 17" id="KW-0472">Membrane</keyword>
<evidence type="ECO:0000256" key="10">
    <source>
        <dbReference type="ARBA" id="ARBA00048680"/>
    </source>
</evidence>
<comment type="catalytic activity">
    <reaction evidence="10">
        <text>12-octadecanoyloxy-octadecanoate + H2O = 12-hydroxyoctadecanoate + octadecanoate + H(+)</text>
        <dbReference type="Rhea" id="RHEA:52080"/>
        <dbReference type="ChEBI" id="CHEBI:15377"/>
        <dbReference type="ChEBI" id="CHEBI:15378"/>
        <dbReference type="ChEBI" id="CHEBI:25629"/>
        <dbReference type="ChEBI" id="CHEBI:84201"/>
        <dbReference type="ChEBI" id="CHEBI:136330"/>
    </reaction>
    <physiologicalReaction direction="left-to-right" evidence="10">
        <dbReference type="Rhea" id="RHEA:52081"/>
    </physiologicalReaction>
</comment>